<protein>
    <submittedName>
        <fullName evidence="5">MFS transporter</fullName>
    </submittedName>
</protein>
<feature type="transmembrane region" description="Helical" evidence="4">
    <location>
        <begin position="425"/>
        <end position="447"/>
    </location>
</feature>
<dbReference type="RefSeq" id="WP_130551658.1">
    <property type="nucleotide sequence ID" value="NZ_SHMC01000004.1"/>
</dbReference>
<feature type="transmembrane region" description="Helical" evidence="4">
    <location>
        <begin position="346"/>
        <end position="367"/>
    </location>
</feature>
<evidence type="ECO:0000256" key="3">
    <source>
        <dbReference type="ARBA" id="ARBA00023136"/>
    </source>
</evidence>
<comment type="caution">
    <text evidence="5">The sequence shown here is derived from an EMBL/GenBank/DDBJ whole genome shotgun (WGS) entry which is preliminary data.</text>
</comment>
<keyword evidence="1 4" id="KW-0812">Transmembrane</keyword>
<feature type="transmembrane region" description="Helical" evidence="4">
    <location>
        <begin position="167"/>
        <end position="186"/>
    </location>
</feature>
<dbReference type="EMBL" id="SHMC01000004">
    <property type="protein sequence ID" value="TAA24319.1"/>
    <property type="molecule type" value="Genomic_DNA"/>
</dbReference>
<keyword evidence="3 4" id="KW-0472">Membrane</keyword>
<reference evidence="5 6" key="1">
    <citation type="submission" date="2019-02" db="EMBL/GenBank/DDBJ databases">
        <title>WGS of Pseudoxanthomonas species novum from clinical isolates.</title>
        <authorList>
            <person name="Bernier A.-M."/>
            <person name="Bernard K."/>
            <person name="Vachon A."/>
        </authorList>
    </citation>
    <scope>NUCLEOTIDE SEQUENCE [LARGE SCALE GENOMIC DNA]</scope>
    <source>
        <strain evidence="5 6">NML171200</strain>
    </source>
</reference>
<dbReference type="Gene3D" id="1.20.1250.20">
    <property type="entry name" value="MFS general substrate transporter like domains"/>
    <property type="match status" value="1"/>
</dbReference>
<feature type="transmembrane region" description="Helical" evidence="4">
    <location>
        <begin position="297"/>
        <end position="315"/>
    </location>
</feature>
<dbReference type="OrthoDB" id="199378at2"/>
<evidence type="ECO:0000313" key="6">
    <source>
        <dbReference type="Proteomes" id="UP000292627"/>
    </source>
</evidence>
<feature type="transmembrane region" description="Helical" evidence="4">
    <location>
        <begin position="36"/>
        <end position="54"/>
    </location>
</feature>
<feature type="transmembrane region" description="Helical" evidence="4">
    <location>
        <begin position="105"/>
        <end position="128"/>
    </location>
</feature>
<evidence type="ECO:0000256" key="2">
    <source>
        <dbReference type="ARBA" id="ARBA00022989"/>
    </source>
</evidence>
<dbReference type="SUPFAM" id="SSF103473">
    <property type="entry name" value="MFS general substrate transporter"/>
    <property type="match status" value="1"/>
</dbReference>
<gene>
    <name evidence="5" type="ORF">EA660_11300</name>
</gene>
<keyword evidence="2 4" id="KW-1133">Transmembrane helix</keyword>
<name>A0A4Q8L7Y4_9GAMM</name>
<proteinExistence type="predicted"/>
<feature type="transmembrane region" description="Helical" evidence="4">
    <location>
        <begin position="74"/>
        <end position="93"/>
    </location>
</feature>
<sequence length="460" mass="49867">MLAMLQCIGYRARQSNAPESPPVVTHKPHRVEGGEGWALALSFLCFFCVLAAYYVVRPVREQLSAAVGSTQLPWFYLATFIATLLLTPVFAGLASRWPRRKLVPLVYVFFIVCQLAFIPAFTSVGLLSPRMLGMVFFVWVSVFNLFVVSVFWIFMSDIWSLAQSRRLFPIIAVAGTLGALAGPMLTRSLVQLLGVAPLLLVSAALLGVATVCVVLLGRWASAHGARRHEDGHEAALGGSMWDGLKQIFADPFMRGMAILLLLADGIGTVNYALLVDYSGATFADAVARTRFHADVDLAGNLLTVIVQLTITRWLLPRRGPGTLILLWSVISIMVLLLVVFSSNPHAPLFVLPVLIGPVAPTVLALVVSRGLAYGMAEPARHSLYTRVPRNVRYKGQNAVDTAVWRFGDVAIATGMNGLKSVGMTIGGFAAISALAAFAAAGIGWRLWKRVERIDEPTAPR</sequence>
<evidence type="ECO:0000313" key="5">
    <source>
        <dbReference type="EMBL" id="TAA24319.1"/>
    </source>
</evidence>
<dbReference type="GO" id="GO:0022857">
    <property type="term" value="F:transmembrane transporter activity"/>
    <property type="evidence" value="ECO:0007669"/>
    <property type="project" value="InterPro"/>
</dbReference>
<dbReference type="InterPro" id="IPR011701">
    <property type="entry name" value="MFS"/>
</dbReference>
<feature type="transmembrane region" description="Helical" evidence="4">
    <location>
        <begin position="192"/>
        <end position="217"/>
    </location>
</feature>
<organism evidence="5 6">
    <name type="scientific">Pseudoxanthomonas winnipegensis</name>
    <dbReference type="NCBI Taxonomy" id="2480810"/>
    <lineage>
        <taxon>Bacteria</taxon>
        <taxon>Pseudomonadati</taxon>
        <taxon>Pseudomonadota</taxon>
        <taxon>Gammaproteobacteria</taxon>
        <taxon>Lysobacterales</taxon>
        <taxon>Lysobacteraceae</taxon>
        <taxon>Pseudoxanthomonas</taxon>
    </lineage>
</organism>
<dbReference type="InterPro" id="IPR036259">
    <property type="entry name" value="MFS_trans_sf"/>
</dbReference>
<evidence type="ECO:0000256" key="4">
    <source>
        <dbReference type="SAM" id="Phobius"/>
    </source>
</evidence>
<dbReference type="Proteomes" id="UP000292627">
    <property type="component" value="Unassembled WGS sequence"/>
</dbReference>
<dbReference type="Pfam" id="PF07690">
    <property type="entry name" value="MFS_1"/>
    <property type="match status" value="1"/>
</dbReference>
<evidence type="ECO:0000256" key="1">
    <source>
        <dbReference type="ARBA" id="ARBA00022692"/>
    </source>
</evidence>
<dbReference type="AlphaFoldDB" id="A0A4Q8L7Y4"/>
<feature type="transmembrane region" description="Helical" evidence="4">
    <location>
        <begin position="134"/>
        <end position="155"/>
    </location>
</feature>
<dbReference type="PANTHER" id="PTHR43596:SF1">
    <property type="entry name" value="ADP,ATP CARRIER PROTEIN"/>
    <property type="match status" value="1"/>
</dbReference>
<feature type="transmembrane region" description="Helical" evidence="4">
    <location>
        <begin position="322"/>
        <end position="340"/>
    </location>
</feature>
<feature type="transmembrane region" description="Helical" evidence="4">
    <location>
        <begin position="255"/>
        <end position="277"/>
    </location>
</feature>
<accession>A0A4Q8L7Y4</accession>
<dbReference type="PANTHER" id="PTHR43596">
    <property type="entry name" value="ADP,ATP CARRIER PROTEIN"/>
    <property type="match status" value="1"/>
</dbReference>